<keyword evidence="2 7" id="KW-0813">Transport</keyword>
<dbReference type="RefSeq" id="WP_386107067.1">
    <property type="nucleotide sequence ID" value="NZ_JBHTJR010000045.1"/>
</dbReference>
<organism evidence="10 11">
    <name type="scientific">Tenacibaculum geojense</name>
    <dbReference type="NCBI Taxonomy" id="915352"/>
    <lineage>
        <taxon>Bacteria</taxon>
        <taxon>Pseudomonadati</taxon>
        <taxon>Bacteroidota</taxon>
        <taxon>Flavobacteriia</taxon>
        <taxon>Flavobacteriales</taxon>
        <taxon>Flavobacteriaceae</taxon>
        <taxon>Tenacibaculum</taxon>
    </lineage>
</organism>
<dbReference type="InterPro" id="IPR036942">
    <property type="entry name" value="Beta-barrel_TonB_sf"/>
</dbReference>
<dbReference type="NCBIfam" id="TIGR04057">
    <property type="entry name" value="SusC_RagA_signa"/>
    <property type="match status" value="1"/>
</dbReference>
<comment type="caution">
    <text evidence="10">The sequence shown here is derived from an EMBL/GenBank/DDBJ whole genome shotgun (WGS) entry which is preliminary data.</text>
</comment>
<reference evidence="11" key="1">
    <citation type="journal article" date="2019" name="Int. J. Syst. Evol. Microbiol.">
        <title>The Global Catalogue of Microorganisms (GCM) 10K type strain sequencing project: providing services to taxonomists for standard genome sequencing and annotation.</title>
        <authorList>
            <consortium name="The Broad Institute Genomics Platform"/>
            <consortium name="The Broad Institute Genome Sequencing Center for Infectious Disease"/>
            <person name="Wu L."/>
            <person name="Ma J."/>
        </authorList>
    </citation>
    <scope>NUCLEOTIDE SEQUENCE [LARGE SCALE GENOMIC DNA]</scope>
    <source>
        <strain evidence="11">CCUG 60527</strain>
    </source>
</reference>
<dbReference type="Pfam" id="PF13715">
    <property type="entry name" value="CarbopepD_reg_2"/>
    <property type="match status" value="1"/>
</dbReference>
<evidence type="ECO:0000256" key="2">
    <source>
        <dbReference type="ARBA" id="ARBA00022448"/>
    </source>
</evidence>
<dbReference type="SUPFAM" id="SSF49464">
    <property type="entry name" value="Carboxypeptidase regulatory domain-like"/>
    <property type="match status" value="1"/>
</dbReference>
<dbReference type="PROSITE" id="PS52016">
    <property type="entry name" value="TONB_DEPENDENT_REC_3"/>
    <property type="match status" value="1"/>
</dbReference>
<sequence length="1041" mass="113515">MRTKFNGILTLLLVLIVQISFAQEKTVSGTVSDETGPLPGVSVLKKGTTSGTETDFDGNFTIRAKAGDILVFSFVGMKTSEKIVGTSNTINVVLENDNLLEEVIVVGYGTESRETVTSSVTVLKAEDVENRPTGSLVQAMQAQSPGLNISTGNGQPGGNSTILLRGVNSLSGNTEPLFIIDGIPVDEDNFRSINQNDIASISVLKDASATAIYGNRATGGVIVITTKTGKTNQNLQIRYSGRSGFSFKQKPNFTLANSEQLLRIERSSDSGPGSGAYNSYVGEVLGVSGGTPLTDDEIARISATNTDWTDVLLRVGNFNSHDLSLSTGSENLTSYTSLGYFEQQGIALRSGLQRFTFRTNNTYKKNKFTLNSNLAVGFSKSDFAGGISSGASSGSLSNPFLVPFVAKPYLSPYNADGSLNYIGNPNYDDASGFLNTPYVALNVSKFDKNRTTELRLTGGLNAQYQFTDKLMGYVGFGADMIETTNYQLQPTNSIRGSQANDENADFQGTQSEAFNRDTRMNVDIRLNYEDTIDDKHNYSLLAVSEFLYSENNGFSYFQTGLVPGLEGTGAGFVAGTTVEDPNEDGVDDYFYIPTLGSFKVNVSQFSLIGKATYDYDKIAGVDFTIRRDGSSRFSDKNRYGIFWAAGGFVNLTKSLLKPSDILNDLKLRGSYGITGNDRLLSAYYLGLDVSYDQFNTDGGYNGSVGLFPSQLGNEDIRWEQTAKANIGVDFKMFKNRLTGSFDAYKNKTTDLFGSRLVSPISGFFDVDANIGSMENRGLETVMNYKVISNEDTEWTIGINASYNENEILELDGVEPDANGDIILNPGQRAPEAVGRSYNEYYAVRWAGVNPANGRPLYLDRDGNVTETYNPADRVFTGKSSVPKYQGGFNTNFTHKGFNVAAQFTFAAEVYRYNGTLGVVEDPGLIGIANVSSNLLNAWEQPGDITGIPSLASGSTRNLLSDRYLEDSSYLRLKNISIGYELTNSLMKDSPFSSVRLYIQGENLLTWSKWRGFDPEFDPFTTNDFFSFPNSRAFTLGVDLKL</sequence>
<evidence type="ECO:0000256" key="8">
    <source>
        <dbReference type="SAM" id="SignalP"/>
    </source>
</evidence>
<keyword evidence="8" id="KW-0732">Signal</keyword>
<keyword evidence="4 7" id="KW-0812">Transmembrane</keyword>
<dbReference type="Gene3D" id="2.170.130.10">
    <property type="entry name" value="TonB-dependent receptor, plug domain"/>
    <property type="match status" value="1"/>
</dbReference>
<evidence type="ECO:0000256" key="7">
    <source>
        <dbReference type="PROSITE-ProRule" id="PRU01360"/>
    </source>
</evidence>
<protein>
    <submittedName>
        <fullName evidence="10">SusC/RagA family TonB-linked outer membrane protein</fullName>
    </submittedName>
</protein>
<evidence type="ECO:0000259" key="9">
    <source>
        <dbReference type="Pfam" id="PF07715"/>
    </source>
</evidence>
<keyword evidence="6 7" id="KW-0998">Cell outer membrane</keyword>
<evidence type="ECO:0000256" key="3">
    <source>
        <dbReference type="ARBA" id="ARBA00022452"/>
    </source>
</evidence>
<keyword evidence="3 7" id="KW-1134">Transmembrane beta strand</keyword>
<evidence type="ECO:0000256" key="5">
    <source>
        <dbReference type="ARBA" id="ARBA00023136"/>
    </source>
</evidence>
<feature type="signal peptide" evidence="8">
    <location>
        <begin position="1"/>
        <end position="22"/>
    </location>
</feature>
<dbReference type="InterPro" id="IPR037066">
    <property type="entry name" value="Plug_dom_sf"/>
</dbReference>
<dbReference type="InterPro" id="IPR023996">
    <property type="entry name" value="TonB-dep_OMP_SusC/RagA"/>
</dbReference>
<gene>
    <name evidence="10" type="ORF">ACFQ1U_07915</name>
</gene>
<dbReference type="Proteomes" id="UP001597062">
    <property type="component" value="Unassembled WGS sequence"/>
</dbReference>
<dbReference type="Gene3D" id="2.40.170.20">
    <property type="entry name" value="TonB-dependent receptor, beta-barrel domain"/>
    <property type="match status" value="1"/>
</dbReference>
<evidence type="ECO:0000313" key="11">
    <source>
        <dbReference type="Proteomes" id="UP001597062"/>
    </source>
</evidence>
<dbReference type="Pfam" id="PF07715">
    <property type="entry name" value="Plug"/>
    <property type="match status" value="1"/>
</dbReference>
<dbReference type="EMBL" id="JBHTJR010000045">
    <property type="protein sequence ID" value="MFD0993127.1"/>
    <property type="molecule type" value="Genomic_DNA"/>
</dbReference>
<dbReference type="NCBIfam" id="TIGR04056">
    <property type="entry name" value="OMP_RagA_SusC"/>
    <property type="match status" value="1"/>
</dbReference>
<keyword evidence="11" id="KW-1185">Reference proteome</keyword>
<accession>A0ABW3JRK1</accession>
<keyword evidence="5 7" id="KW-0472">Membrane</keyword>
<comment type="similarity">
    <text evidence="7">Belongs to the TonB-dependent receptor family.</text>
</comment>
<evidence type="ECO:0000256" key="1">
    <source>
        <dbReference type="ARBA" id="ARBA00004571"/>
    </source>
</evidence>
<evidence type="ECO:0000313" key="10">
    <source>
        <dbReference type="EMBL" id="MFD0993127.1"/>
    </source>
</evidence>
<name>A0ABW3JRK1_9FLAO</name>
<dbReference type="InterPro" id="IPR012910">
    <property type="entry name" value="Plug_dom"/>
</dbReference>
<dbReference type="InterPro" id="IPR023997">
    <property type="entry name" value="TonB-dep_OMP_SusC/RagA_CS"/>
</dbReference>
<dbReference type="InterPro" id="IPR008969">
    <property type="entry name" value="CarboxyPept-like_regulatory"/>
</dbReference>
<evidence type="ECO:0000256" key="6">
    <source>
        <dbReference type="ARBA" id="ARBA00023237"/>
    </source>
</evidence>
<feature type="domain" description="TonB-dependent receptor plug" evidence="9">
    <location>
        <begin position="114"/>
        <end position="221"/>
    </location>
</feature>
<dbReference type="InterPro" id="IPR039426">
    <property type="entry name" value="TonB-dep_rcpt-like"/>
</dbReference>
<evidence type="ECO:0000256" key="4">
    <source>
        <dbReference type="ARBA" id="ARBA00022692"/>
    </source>
</evidence>
<proteinExistence type="inferred from homology"/>
<feature type="chain" id="PRO_5047147715" evidence="8">
    <location>
        <begin position="23"/>
        <end position="1041"/>
    </location>
</feature>
<comment type="subcellular location">
    <subcellularLocation>
        <location evidence="1 7">Cell outer membrane</location>
        <topology evidence="1 7">Multi-pass membrane protein</topology>
    </subcellularLocation>
</comment>
<dbReference type="SUPFAM" id="SSF56935">
    <property type="entry name" value="Porins"/>
    <property type="match status" value="1"/>
</dbReference>